<comment type="subcellular location">
    <subcellularLocation>
        <location evidence="1">Membrane</location>
        <topology evidence="1">Lipid-anchor</topology>
        <topology evidence="1">GPI-anchor</topology>
    </subcellularLocation>
</comment>
<evidence type="ECO:0000256" key="6">
    <source>
        <dbReference type="ARBA" id="ARBA00023136"/>
    </source>
</evidence>
<evidence type="ECO:0000256" key="4">
    <source>
        <dbReference type="ARBA" id="ARBA00022729"/>
    </source>
</evidence>
<protein>
    <recommendedName>
        <fullName evidence="11">Protein sleepless</fullName>
    </recommendedName>
</protein>
<evidence type="ECO:0000313" key="9">
    <source>
        <dbReference type="EMBL" id="KAF2893683.1"/>
    </source>
</evidence>
<dbReference type="AlphaFoldDB" id="A0A8K0GCW6"/>
<feature type="signal peptide" evidence="8">
    <location>
        <begin position="1"/>
        <end position="21"/>
    </location>
</feature>
<reference evidence="9" key="1">
    <citation type="submission" date="2019-08" db="EMBL/GenBank/DDBJ databases">
        <title>The genome of the North American firefly Photinus pyralis.</title>
        <authorList>
            <consortium name="Photinus pyralis genome working group"/>
            <person name="Fallon T.R."/>
            <person name="Sander Lower S.E."/>
            <person name="Weng J.-K."/>
        </authorList>
    </citation>
    <scope>NUCLEOTIDE SEQUENCE</scope>
    <source>
        <strain evidence="9">TRF0915ILg1</strain>
        <tissue evidence="9">Whole body</tissue>
    </source>
</reference>
<evidence type="ECO:0000256" key="7">
    <source>
        <dbReference type="ARBA" id="ARBA00023288"/>
    </source>
</evidence>
<comment type="caution">
    <text evidence="9">The sequence shown here is derived from an EMBL/GenBank/DDBJ whole genome shotgun (WGS) entry which is preliminary data.</text>
</comment>
<evidence type="ECO:0000313" key="10">
    <source>
        <dbReference type="Proteomes" id="UP000801492"/>
    </source>
</evidence>
<name>A0A8K0GCW6_IGNLU</name>
<organism evidence="9 10">
    <name type="scientific">Ignelater luminosus</name>
    <name type="common">Cucubano</name>
    <name type="synonym">Pyrophorus luminosus</name>
    <dbReference type="NCBI Taxonomy" id="2038154"/>
    <lineage>
        <taxon>Eukaryota</taxon>
        <taxon>Metazoa</taxon>
        <taxon>Ecdysozoa</taxon>
        <taxon>Arthropoda</taxon>
        <taxon>Hexapoda</taxon>
        <taxon>Insecta</taxon>
        <taxon>Pterygota</taxon>
        <taxon>Neoptera</taxon>
        <taxon>Endopterygota</taxon>
        <taxon>Coleoptera</taxon>
        <taxon>Polyphaga</taxon>
        <taxon>Elateriformia</taxon>
        <taxon>Elateroidea</taxon>
        <taxon>Elateridae</taxon>
        <taxon>Agrypninae</taxon>
        <taxon>Pyrophorini</taxon>
        <taxon>Ignelater</taxon>
    </lineage>
</organism>
<evidence type="ECO:0000256" key="1">
    <source>
        <dbReference type="ARBA" id="ARBA00004589"/>
    </source>
</evidence>
<dbReference type="InterPro" id="IPR050975">
    <property type="entry name" value="Sleep_regulator"/>
</dbReference>
<keyword evidence="5" id="KW-1133">Transmembrane helix</keyword>
<sequence length="124" mass="13718">MFYFKVLFLCCLISFLQTSTATTVSRCYHCSSSKAGSCGDTFNPATTPTITCINRYCNARTLKDSHTDLVIRGCVDFADLCDDPAFYPCKTCSEDLCNYASHPAPYFSVLMISSVLAYIVKLIV</sequence>
<keyword evidence="10" id="KW-1185">Reference proteome</keyword>
<keyword evidence="7" id="KW-0449">Lipoprotein</keyword>
<keyword evidence="3" id="KW-0812">Transmembrane</keyword>
<evidence type="ECO:0000256" key="5">
    <source>
        <dbReference type="ARBA" id="ARBA00022989"/>
    </source>
</evidence>
<keyword evidence="4 8" id="KW-0732">Signal</keyword>
<accession>A0A8K0GCW6</accession>
<proteinExistence type="predicted"/>
<dbReference type="EMBL" id="VTPC01007757">
    <property type="protein sequence ID" value="KAF2893683.1"/>
    <property type="molecule type" value="Genomic_DNA"/>
</dbReference>
<keyword evidence="2" id="KW-0336">GPI-anchor</keyword>
<keyword evidence="2" id="KW-0325">Glycoprotein</keyword>
<evidence type="ECO:0000256" key="3">
    <source>
        <dbReference type="ARBA" id="ARBA00022692"/>
    </source>
</evidence>
<dbReference type="Proteomes" id="UP000801492">
    <property type="component" value="Unassembled WGS sequence"/>
</dbReference>
<keyword evidence="6" id="KW-0472">Membrane</keyword>
<evidence type="ECO:0000256" key="8">
    <source>
        <dbReference type="SAM" id="SignalP"/>
    </source>
</evidence>
<dbReference type="PANTHER" id="PTHR33562">
    <property type="entry name" value="ATILLA, ISOFORM B-RELATED-RELATED"/>
    <property type="match status" value="1"/>
</dbReference>
<evidence type="ECO:0008006" key="11">
    <source>
        <dbReference type="Google" id="ProtNLM"/>
    </source>
</evidence>
<gene>
    <name evidence="9" type="ORF">ILUMI_12486</name>
</gene>
<evidence type="ECO:0000256" key="2">
    <source>
        <dbReference type="ARBA" id="ARBA00022622"/>
    </source>
</evidence>
<feature type="chain" id="PRO_5035462820" description="Protein sleepless" evidence="8">
    <location>
        <begin position="22"/>
        <end position="124"/>
    </location>
</feature>
<dbReference type="GO" id="GO:0098552">
    <property type="term" value="C:side of membrane"/>
    <property type="evidence" value="ECO:0007669"/>
    <property type="project" value="UniProtKB-KW"/>
</dbReference>